<keyword evidence="5 12" id="KW-0256">Endoplasmic reticulum</keyword>
<gene>
    <name evidence="15" type="ORF">NLI96_g8888</name>
</gene>
<dbReference type="EC" id="3.2.1.106" evidence="11 12"/>
<evidence type="ECO:0000256" key="8">
    <source>
        <dbReference type="ARBA" id="ARBA00023136"/>
    </source>
</evidence>
<proteinExistence type="inferred from homology"/>
<evidence type="ECO:0000313" key="16">
    <source>
        <dbReference type="Proteomes" id="UP001212997"/>
    </source>
</evidence>
<dbReference type="SUPFAM" id="SSF48208">
    <property type="entry name" value="Six-hairpin glycosidases"/>
    <property type="match status" value="1"/>
</dbReference>
<evidence type="ECO:0000256" key="11">
    <source>
        <dbReference type="ARBA" id="ARBA00038888"/>
    </source>
</evidence>
<name>A0AAD5UYT5_9APHY</name>
<evidence type="ECO:0000256" key="9">
    <source>
        <dbReference type="ARBA" id="ARBA00023180"/>
    </source>
</evidence>
<dbReference type="Gene3D" id="1.50.10.10">
    <property type="match status" value="1"/>
</dbReference>
<sequence length="773" mass="87760">MTGLMWFGTQDFQSVSQTRHACDQGDALNGYTWTTYDAREGGVQVIKDSRNNVKLTTEFLKIPDGHRGGSWAARIKGEPLEEGRPLRLSTIFYMGLEGLGGIDMETDENENGLTGPVAFSGSSMELDDFTIRIVDGPDNEAVLHGPHEEAFKERIGKTHVAGFRIPPADIWQAKEFIMQNVIKHASEVLAPYNVPNVVPPHPSFALQLNDEIFSGSNLYAVQKSFDGPFQFDIFFEEANTKQKLSGNESIPTPIASNLTFAPLHFTALTLDEGIKALVESYDKRFNEVFPVPKTIEVSDLESLKNFSKAITSNLIGGIGYFYGTSIVDKGFAYEWDQDDDVADEADKKGEKGARITEPKALLTATPSRSFFPRGFYWDEGFHLLHIGEWDNDLSLAILKDWIDLIDEDGWVAREQILGEEARSKVPSEFQTQVPTFANPPTLTMAVTAFISRLKEFDRQPSDGDLGLNYGLDLGQVPMGVGYPPAASLRSRYLENPELAQAYLKSIYRPLKRHYDWFRRTQRGQIKQYGRKARSRTEAFRWRGRSKEHVLTSGMDDYPRGPPHAGELHLDLISWMAFFTRTMRDIAEFVGETDDAAAFVEIEKATLDNIEDLHWSEENKMYCDANINEEDESYHVCDKGYLSLFPFFLSLLPPDSPHLGPILDLLRDPQHLWSPYGLRSLSASHPLFGQGENYWKGPIWVQMNYLALRALYKTYGAQEGPYQERAKEIYAELRQNIIKNVHKEYERTGYVWEQYDPLTGEGRRRFVRPLLSTQ</sequence>
<dbReference type="AlphaFoldDB" id="A0AAD5UYT5"/>
<feature type="domain" description="Glycosyl hydrolase family 63 N-terminal" evidence="14">
    <location>
        <begin position="1"/>
        <end position="202"/>
    </location>
</feature>
<dbReference type="Pfam" id="PF03200">
    <property type="entry name" value="Glyco_hydro_63"/>
    <property type="match status" value="1"/>
</dbReference>
<dbReference type="Pfam" id="PF16923">
    <property type="entry name" value="Glyco_hydro_63N"/>
    <property type="match status" value="1"/>
</dbReference>
<evidence type="ECO:0000256" key="5">
    <source>
        <dbReference type="ARBA" id="ARBA00022824"/>
    </source>
</evidence>
<evidence type="ECO:0000259" key="13">
    <source>
        <dbReference type="Pfam" id="PF03200"/>
    </source>
</evidence>
<evidence type="ECO:0000256" key="2">
    <source>
        <dbReference type="ARBA" id="ARBA00010833"/>
    </source>
</evidence>
<organism evidence="15 16">
    <name type="scientific">Meripilus lineatus</name>
    <dbReference type="NCBI Taxonomy" id="2056292"/>
    <lineage>
        <taxon>Eukaryota</taxon>
        <taxon>Fungi</taxon>
        <taxon>Dikarya</taxon>
        <taxon>Basidiomycota</taxon>
        <taxon>Agaricomycotina</taxon>
        <taxon>Agaricomycetes</taxon>
        <taxon>Polyporales</taxon>
        <taxon>Meripilaceae</taxon>
        <taxon>Meripilus</taxon>
    </lineage>
</organism>
<dbReference type="GO" id="GO:0006487">
    <property type="term" value="P:protein N-linked glycosylation"/>
    <property type="evidence" value="ECO:0007669"/>
    <property type="project" value="UniProtKB-UniRule"/>
</dbReference>
<protein>
    <recommendedName>
        <fullName evidence="11 12">Mannosyl-oligosaccharide glucosidase</fullName>
        <ecNumber evidence="11 12">3.2.1.106</ecNumber>
    </recommendedName>
</protein>
<evidence type="ECO:0000259" key="14">
    <source>
        <dbReference type="Pfam" id="PF16923"/>
    </source>
</evidence>
<evidence type="ECO:0000256" key="7">
    <source>
        <dbReference type="ARBA" id="ARBA00022989"/>
    </source>
</evidence>
<keyword evidence="8" id="KW-0472">Membrane</keyword>
<comment type="subcellular location">
    <subcellularLocation>
        <location evidence="1 12">Endoplasmic reticulum membrane</location>
        <topology evidence="1 12">Single-pass type II membrane protein</topology>
    </subcellularLocation>
</comment>
<evidence type="ECO:0000256" key="1">
    <source>
        <dbReference type="ARBA" id="ARBA00004648"/>
    </source>
</evidence>
<evidence type="ECO:0000256" key="10">
    <source>
        <dbReference type="ARBA" id="ARBA00023295"/>
    </source>
</evidence>
<keyword evidence="7" id="KW-1133">Transmembrane helix</keyword>
<evidence type="ECO:0000256" key="4">
    <source>
        <dbReference type="ARBA" id="ARBA00022801"/>
    </source>
</evidence>
<dbReference type="Gene3D" id="2.70.98.110">
    <property type="entry name" value="Glycosyl hydrolase family 63, N-terminal domain"/>
    <property type="match status" value="1"/>
</dbReference>
<evidence type="ECO:0000256" key="6">
    <source>
        <dbReference type="ARBA" id="ARBA00022968"/>
    </source>
</evidence>
<reference evidence="15" key="1">
    <citation type="submission" date="2022-07" db="EMBL/GenBank/DDBJ databases">
        <title>Genome Sequence of Physisporinus lineatus.</title>
        <authorList>
            <person name="Buettner E."/>
        </authorList>
    </citation>
    <scope>NUCLEOTIDE SEQUENCE</scope>
    <source>
        <strain evidence="15">VT162</strain>
    </source>
</reference>
<dbReference type="InterPro" id="IPR008928">
    <property type="entry name" value="6-hairpin_glycosidase_sf"/>
</dbReference>
<keyword evidence="9" id="KW-0325">Glycoprotein</keyword>
<keyword evidence="3" id="KW-0812">Transmembrane</keyword>
<dbReference type="GO" id="GO:0009311">
    <property type="term" value="P:oligosaccharide metabolic process"/>
    <property type="evidence" value="ECO:0007669"/>
    <property type="project" value="UniProtKB-UniRule"/>
</dbReference>
<comment type="catalytic activity">
    <reaction evidence="12">
        <text>N(4)-(alpha-D-Glc-(1-&gt;2)-alpha-D-Glc-(1-&gt;3)-alpha-D-Glc-(1-&gt;3)-alpha-D-Man-(1-&gt;2)-alpha-D-Man-(1-&gt;2)-alpha-D-Man-(1-&gt;3)-[alpha-D-Man-(1-&gt;2)-alpha-D-Man-(1-&gt;3)-[alpha-D-Man-(1-&gt;2)-alpha-D-Man-(1-&gt;6)]-alpha-D-Man-(1-&gt;6)]-beta-D-Man-(1-&gt;4)-beta-D-GlcNAc-(1-&gt;4)-beta-D-GlcNAc)-L-asparaginyl-[protein] + H2O = N(4)-(alpha-D-Glc-(1-&gt;3)-alpha-D-Glc-(1-&gt;3)-alpha-D-Man-(1-&gt;2)-alpha-D-Man-(1-&gt;2)-alpha-D-Man-(1-&gt;3)-[alpha-D-Man-(1-&gt;2)-alpha-D-Man-(1-&gt;3)-[alpha-D-Man-(1-&gt;2)-alpha-D-Man-(1-&gt;6)]-alpha-D-Man-(1-&gt;6)]-beta-D-Man-(1-&gt;4)-beta-D-GlcNAc-(1-&gt;4)-beta-D-GlcNAc)-L-asparaginyl-[protein] + beta-D-glucose</text>
        <dbReference type="Rhea" id="RHEA:55988"/>
        <dbReference type="Rhea" id="RHEA-COMP:12806"/>
        <dbReference type="Rhea" id="RHEA-COMP:14355"/>
        <dbReference type="ChEBI" id="CHEBI:15377"/>
        <dbReference type="ChEBI" id="CHEBI:15903"/>
        <dbReference type="ChEBI" id="CHEBI:59082"/>
        <dbReference type="ChEBI" id="CHEBI:132537"/>
        <dbReference type="EC" id="3.2.1.106"/>
    </reaction>
</comment>
<feature type="domain" description="Glycosyl hydrolase family 63 C-terminal" evidence="13">
    <location>
        <begin position="269"/>
        <end position="763"/>
    </location>
</feature>
<dbReference type="Proteomes" id="UP001212997">
    <property type="component" value="Unassembled WGS sequence"/>
</dbReference>
<evidence type="ECO:0000256" key="12">
    <source>
        <dbReference type="RuleBase" id="RU368089"/>
    </source>
</evidence>
<keyword evidence="10 12" id="KW-0326">Glycosidase</keyword>
<dbReference type="PANTHER" id="PTHR10412">
    <property type="entry name" value="MANNOSYL-OLIGOSACCHARIDE GLUCOSIDASE"/>
    <property type="match status" value="1"/>
</dbReference>
<dbReference type="PANTHER" id="PTHR10412:SF11">
    <property type="entry name" value="MANNOSYL-OLIGOSACCHARIDE GLUCOSIDASE"/>
    <property type="match status" value="1"/>
</dbReference>
<accession>A0AAD5UYT5</accession>
<dbReference type="InterPro" id="IPR038518">
    <property type="entry name" value="Glyco_hydro_63N_sf"/>
</dbReference>
<dbReference type="GO" id="GO:0005789">
    <property type="term" value="C:endoplasmic reticulum membrane"/>
    <property type="evidence" value="ECO:0007669"/>
    <property type="project" value="UniProtKB-SubCell"/>
</dbReference>
<dbReference type="InterPro" id="IPR004888">
    <property type="entry name" value="Glycoside_hydrolase_63"/>
</dbReference>
<dbReference type="InterPro" id="IPR012341">
    <property type="entry name" value="6hp_glycosidase-like_sf"/>
</dbReference>
<dbReference type="InterPro" id="IPR031631">
    <property type="entry name" value="Glyco_hydro_63N"/>
</dbReference>
<dbReference type="InterPro" id="IPR031335">
    <property type="entry name" value="Glyco_hydro_63_C"/>
</dbReference>
<comment type="caution">
    <text evidence="15">The sequence shown here is derived from an EMBL/GenBank/DDBJ whole genome shotgun (WGS) entry which is preliminary data.</text>
</comment>
<evidence type="ECO:0000313" key="15">
    <source>
        <dbReference type="EMBL" id="KAJ3479697.1"/>
    </source>
</evidence>
<comment type="function">
    <text evidence="12">Cleaves the distal alpha 1,2-linked glucose residue from the Glc(3)Man(9)GlcNAc(2) oligosaccharide precursor.</text>
</comment>
<keyword evidence="6" id="KW-0735">Signal-anchor</keyword>
<comment type="similarity">
    <text evidence="2 12">Belongs to the glycosyl hydrolase 63 family.</text>
</comment>
<evidence type="ECO:0000256" key="3">
    <source>
        <dbReference type="ARBA" id="ARBA00022692"/>
    </source>
</evidence>
<dbReference type="EMBL" id="JANAWD010000423">
    <property type="protein sequence ID" value="KAJ3479697.1"/>
    <property type="molecule type" value="Genomic_DNA"/>
</dbReference>
<dbReference type="GO" id="GO:0004573">
    <property type="term" value="F:Glc3Man9GlcNAc2 oligosaccharide glucosidase activity"/>
    <property type="evidence" value="ECO:0007669"/>
    <property type="project" value="UniProtKB-UniRule"/>
</dbReference>
<keyword evidence="16" id="KW-1185">Reference proteome</keyword>
<keyword evidence="4 12" id="KW-0378">Hydrolase</keyword>